<feature type="region of interest" description="Disordered" evidence="1">
    <location>
        <begin position="137"/>
        <end position="171"/>
    </location>
</feature>
<evidence type="ECO:0000313" key="3">
    <source>
        <dbReference type="Proteomes" id="UP000823872"/>
    </source>
</evidence>
<dbReference type="InterPro" id="IPR018868">
    <property type="entry name" value="BAD"/>
</dbReference>
<feature type="compositionally biased region" description="Low complexity" evidence="1">
    <location>
        <begin position="369"/>
        <end position="386"/>
    </location>
</feature>
<reference evidence="2 3" key="1">
    <citation type="submission" date="2021-02" db="EMBL/GenBank/DDBJ databases">
        <title>Safari Cat Assemblies.</title>
        <authorList>
            <person name="Bredemeyer K.R."/>
            <person name="Murphy W.J."/>
        </authorList>
    </citation>
    <scope>NUCLEOTIDE SEQUENCE [LARGE SCALE GENOMIC DNA]</scope>
</reference>
<reference evidence="2" key="2">
    <citation type="submission" date="2025-08" db="UniProtKB">
        <authorList>
            <consortium name="Ensembl"/>
        </authorList>
    </citation>
    <scope>IDENTIFICATION</scope>
    <source>
        <strain evidence="2">breed Abyssinian</strain>
    </source>
</reference>
<feature type="compositionally biased region" description="Acidic residues" evidence="1">
    <location>
        <begin position="463"/>
        <end position="474"/>
    </location>
</feature>
<dbReference type="GeneTree" id="ENSGT00390000010740"/>
<feature type="compositionally biased region" description="Low complexity" evidence="1">
    <location>
        <begin position="143"/>
        <end position="164"/>
    </location>
</feature>
<dbReference type="Ensembl" id="ENSFCTT00005091084.1">
    <property type="protein sequence ID" value="ENSFCTP00005060905.1"/>
    <property type="gene ID" value="ENSFCTG00005033025.1"/>
</dbReference>
<feature type="compositionally biased region" description="Polar residues" evidence="1">
    <location>
        <begin position="519"/>
        <end position="529"/>
    </location>
</feature>
<dbReference type="Pfam" id="PF10514">
    <property type="entry name" value="Bcl-2_BAD"/>
    <property type="match status" value="1"/>
</dbReference>
<dbReference type="PANTHER" id="PTHR28540:SF1">
    <property type="entry name" value="BCL2-ASSOCIATED AGONIST OF CELL DEATH"/>
    <property type="match status" value="1"/>
</dbReference>
<protein>
    <submittedName>
        <fullName evidence="2">BCL2 associated agonist of cell death</fullName>
    </submittedName>
</protein>
<dbReference type="Proteomes" id="UP000823872">
    <property type="component" value="Chromosome D1"/>
</dbReference>
<feature type="region of interest" description="Disordered" evidence="1">
    <location>
        <begin position="506"/>
        <end position="529"/>
    </location>
</feature>
<organism evidence="2 3">
    <name type="scientific">Felis catus</name>
    <name type="common">Cat</name>
    <name type="synonym">Felis silvestris catus</name>
    <dbReference type="NCBI Taxonomy" id="9685"/>
    <lineage>
        <taxon>Eukaryota</taxon>
        <taxon>Metazoa</taxon>
        <taxon>Chordata</taxon>
        <taxon>Craniata</taxon>
        <taxon>Vertebrata</taxon>
        <taxon>Euteleostomi</taxon>
        <taxon>Mammalia</taxon>
        <taxon>Eutheria</taxon>
        <taxon>Laurasiatheria</taxon>
        <taxon>Carnivora</taxon>
        <taxon>Feliformia</taxon>
        <taxon>Felidae</taxon>
        <taxon>Felinae</taxon>
        <taxon>Felis</taxon>
    </lineage>
</organism>
<reference evidence="2" key="3">
    <citation type="submission" date="2025-09" db="UniProtKB">
        <authorList>
            <consortium name="Ensembl"/>
        </authorList>
    </citation>
    <scope>IDENTIFICATION</scope>
    <source>
        <strain evidence="2">breed Abyssinian</strain>
    </source>
</reference>
<feature type="compositionally biased region" description="Pro residues" evidence="1">
    <location>
        <begin position="247"/>
        <end position="267"/>
    </location>
</feature>
<evidence type="ECO:0000256" key="1">
    <source>
        <dbReference type="SAM" id="MobiDB-lite"/>
    </source>
</evidence>
<dbReference type="PANTHER" id="PTHR28540">
    <property type="entry name" value="BCL2-ASSOCIATED AGONIST OF CELL DEATH"/>
    <property type="match status" value="1"/>
</dbReference>
<sequence length="551" mass="57209">RTGVPGLGRSSRLGRRGRAERYPSAEGSGRCGWGAHPPALPLPKLGVSLPSNNPDWGRPLPSVLGIPTLPAPHPPLHPLSSLGGREEADAGSSGRRRGSRLWSLGPGAPAPQLPGSRCSAPSCACACAGAVGYANRAGSGPTSSAAARRVAPRPARSRSRIGASCAAGGRPGLLEAAGGRDAGAKAQPTGARVGRAQGRRALFVWGAASSHACLAHPQIESAPAGRGGGAVTTSPHRLSEGNFRPQPRWPPGPAPPAPPPPPPPAPGLNPQGPAVPRRRARPTPWPAAVPAHLAGCPPGAKPPRVLRSPTTGPPLLRRGSHPAGEEAPSLISSSPELARGVVPPRRAVRGFHCGGRGSGTSRPGYPVHSEQGQQQQQSHPAQSMFQIPEFEPSEQEDSSPTDRGLGPSPTGDRPRGPGKHQRTTPGLLGEAGHQQGQPASSNHHGGAGAVETRSRHSSYPAGTEEDEGTEEEEPSPFRGRSRSAPPNLWAALRYGRELRRMSDEFQGSFKGLPRPKSAGTATQMRQSPSWTRFIQSWWDRNLGRGGSAPSQ</sequence>
<name>A0ABI8ANX2_FELCA</name>
<keyword evidence="3" id="KW-1185">Reference proteome</keyword>
<feature type="region of interest" description="Disordered" evidence="1">
    <location>
        <begin position="1"/>
        <end position="113"/>
    </location>
</feature>
<accession>A0ABI8ANX2</accession>
<evidence type="ECO:0000313" key="2">
    <source>
        <dbReference type="Ensembl" id="ENSFCTP00005060905.1"/>
    </source>
</evidence>
<proteinExistence type="predicted"/>
<feature type="region of interest" description="Disordered" evidence="1">
    <location>
        <begin position="220"/>
        <end position="487"/>
    </location>
</feature>
<feature type="compositionally biased region" description="Polar residues" evidence="1">
    <location>
        <begin position="434"/>
        <end position="443"/>
    </location>
</feature>